<gene>
    <name evidence="1" type="ORF">CCOS01_08479</name>
</gene>
<organism evidence="1 2">
    <name type="scientific">Colletotrichum costaricense</name>
    <dbReference type="NCBI Taxonomy" id="1209916"/>
    <lineage>
        <taxon>Eukaryota</taxon>
        <taxon>Fungi</taxon>
        <taxon>Dikarya</taxon>
        <taxon>Ascomycota</taxon>
        <taxon>Pezizomycotina</taxon>
        <taxon>Sordariomycetes</taxon>
        <taxon>Hypocreomycetidae</taxon>
        <taxon>Glomerellales</taxon>
        <taxon>Glomerellaceae</taxon>
        <taxon>Colletotrichum</taxon>
        <taxon>Colletotrichum acutatum species complex</taxon>
    </lineage>
</organism>
<name>A0AAJ0E0P7_9PEZI</name>
<sequence>MCHALWYLRDVLDDPVKVEAPYGFLGYSYRPLSEWPGSCKTGKRKALPDAFAEEVLRAASRKRSSVAEGIRLKDAGAIKIWEATWAVSEMVLDVDSWCAFLTKIRSGHSFTRKDYDDACLTIWEERSWV</sequence>
<keyword evidence="2" id="KW-1185">Reference proteome</keyword>
<dbReference type="EMBL" id="MOOE01000008">
    <property type="protein sequence ID" value="KAK1526061.1"/>
    <property type="molecule type" value="Genomic_DNA"/>
</dbReference>
<dbReference type="AlphaFoldDB" id="A0AAJ0E0P7"/>
<comment type="caution">
    <text evidence="1">The sequence shown here is derived from an EMBL/GenBank/DDBJ whole genome shotgun (WGS) entry which is preliminary data.</text>
</comment>
<dbReference type="GeneID" id="85340187"/>
<accession>A0AAJ0E0P7</accession>
<evidence type="ECO:0000313" key="1">
    <source>
        <dbReference type="EMBL" id="KAK1526061.1"/>
    </source>
</evidence>
<dbReference type="RefSeq" id="XP_060312914.1">
    <property type="nucleotide sequence ID" value="XM_060456640.1"/>
</dbReference>
<protein>
    <submittedName>
        <fullName evidence="1">Uncharacterized protein</fullName>
    </submittedName>
</protein>
<dbReference type="Proteomes" id="UP001240678">
    <property type="component" value="Unassembled WGS sequence"/>
</dbReference>
<reference evidence="1 2" key="1">
    <citation type="submission" date="2016-10" db="EMBL/GenBank/DDBJ databases">
        <title>The genome sequence of Colletotrichum fioriniae PJ7.</title>
        <authorList>
            <person name="Baroncelli R."/>
        </authorList>
    </citation>
    <scope>NUCLEOTIDE SEQUENCE [LARGE SCALE GENOMIC DNA]</scope>
    <source>
        <strain evidence="1 2">IMI 309622</strain>
    </source>
</reference>
<proteinExistence type="predicted"/>
<evidence type="ECO:0000313" key="2">
    <source>
        <dbReference type="Proteomes" id="UP001240678"/>
    </source>
</evidence>